<gene>
    <name evidence="1" type="ORF">BLE401_18670</name>
</gene>
<evidence type="ECO:0000313" key="1">
    <source>
        <dbReference type="EMBL" id="QGX04100.1"/>
    </source>
</evidence>
<dbReference type="RefSeq" id="WP_161575464.1">
    <property type="nucleotide sequence ID" value="NZ_CP012373.2"/>
</dbReference>
<accession>A0A650GCX5</accession>
<name>A0A650GCX5_9GAMM</name>
<reference evidence="2" key="1">
    <citation type="submission" date="2016-12" db="EMBL/GenBank/DDBJ databases">
        <title>Complete Genome Sequence of Beggiatoa leptomitiformis D-401.</title>
        <authorList>
            <person name="Fomenkov A."/>
            <person name="Vincze T."/>
            <person name="Grabovich M."/>
            <person name="Anton B.P."/>
            <person name="Dubinina G."/>
            <person name="Orlova M."/>
            <person name="Belousova E."/>
            <person name="Roberts R.J."/>
        </authorList>
    </citation>
    <scope>NUCLEOTIDE SEQUENCE [LARGE SCALE GENOMIC DNA]</scope>
    <source>
        <strain evidence="2">D-401</strain>
    </source>
</reference>
<proteinExistence type="predicted"/>
<keyword evidence="2" id="KW-1185">Reference proteome</keyword>
<sequence length="47" mass="5623">MNNTAQTTPYSWEEIVRNSEIRRARVDIALQCIREQEQEDIQESDKK</sequence>
<dbReference type="EMBL" id="CP018889">
    <property type="protein sequence ID" value="QGX04100.1"/>
    <property type="molecule type" value="Genomic_DNA"/>
</dbReference>
<dbReference type="Proteomes" id="UP000234271">
    <property type="component" value="Chromosome"/>
</dbReference>
<dbReference type="AlphaFoldDB" id="A0A650GCX5"/>
<organism evidence="1 2">
    <name type="scientific">Beggiatoa leptomitoformis</name>
    <dbReference type="NCBI Taxonomy" id="288004"/>
    <lineage>
        <taxon>Bacteria</taxon>
        <taxon>Pseudomonadati</taxon>
        <taxon>Pseudomonadota</taxon>
        <taxon>Gammaproteobacteria</taxon>
        <taxon>Thiotrichales</taxon>
        <taxon>Thiotrichaceae</taxon>
        <taxon>Beggiatoa</taxon>
    </lineage>
</organism>
<protein>
    <submittedName>
        <fullName evidence="1">Uncharacterized protein</fullName>
    </submittedName>
</protein>
<evidence type="ECO:0000313" key="2">
    <source>
        <dbReference type="Proteomes" id="UP000234271"/>
    </source>
</evidence>